<feature type="transmembrane region" description="Helical" evidence="6">
    <location>
        <begin position="144"/>
        <end position="165"/>
    </location>
</feature>
<name>A0A382QDY3_9ZZZZ</name>
<evidence type="ECO:0000313" key="8">
    <source>
        <dbReference type="EMBL" id="SVC82441.1"/>
    </source>
</evidence>
<dbReference type="Pfam" id="PF13491">
    <property type="entry name" value="FtsK_4TM"/>
    <property type="match status" value="1"/>
</dbReference>
<evidence type="ECO:0000256" key="5">
    <source>
        <dbReference type="ARBA" id="ARBA00023136"/>
    </source>
</evidence>
<feature type="domain" description="DNA translocase FtsK 4TM region" evidence="7">
    <location>
        <begin position="15"/>
        <end position="106"/>
    </location>
</feature>
<dbReference type="AlphaFoldDB" id="A0A382QDY3"/>
<accession>A0A382QDY3</accession>
<feature type="transmembrane region" description="Helical" evidence="6">
    <location>
        <begin position="59"/>
        <end position="83"/>
    </location>
</feature>
<sequence length="180" mass="20597">MFNYGNFKSFSIKVFLGLFFLILSLFLFASFISHNSSDPGFGIAINSNTILNWGGLPGAYISSFAFVFLSYSAYLFPTFFFITSLKFIFGFKNKFILLKITSLIIGIFILNLSLTMIEIDNSIVGSFAVNFLYEFFYEYLKINLVFWFFIIIISLLSISLINLSIGLKLNRYAGFILYLL</sequence>
<evidence type="ECO:0000256" key="2">
    <source>
        <dbReference type="ARBA" id="ARBA00022475"/>
    </source>
</evidence>
<feature type="non-terminal residue" evidence="8">
    <location>
        <position position="180"/>
    </location>
</feature>
<proteinExistence type="predicted"/>
<reference evidence="8" key="1">
    <citation type="submission" date="2018-05" db="EMBL/GenBank/DDBJ databases">
        <authorList>
            <person name="Lanie J.A."/>
            <person name="Ng W.-L."/>
            <person name="Kazmierczak K.M."/>
            <person name="Andrzejewski T.M."/>
            <person name="Davidsen T.M."/>
            <person name="Wayne K.J."/>
            <person name="Tettelin H."/>
            <person name="Glass J.I."/>
            <person name="Rusch D."/>
            <person name="Podicherti R."/>
            <person name="Tsui H.-C.T."/>
            <person name="Winkler M.E."/>
        </authorList>
    </citation>
    <scope>NUCLEOTIDE SEQUENCE</scope>
</reference>
<evidence type="ECO:0000259" key="7">
    <source>
        <dbReference type="Pfam" id="PF13491"/>
    </source>
</evidence>
<keyword evidence="2" id="KW-1003">Cell membrane</keyword>
<comment type="subcellular location">
    <subcellularLocation>
        <location evidence="1">Cell membrane</location>
        <topology evidence="1">Multi-pass membrane protein</topology>
    </subcellularLocation>
</comment>
<protein>
    <recommendedName>
        <fullName evidence="7">DNA translocase FtsK 4TM region domain-containing protein</fullName>
    </recommendedName>
</protein>
<evidence type="ECO:0000256" key="3">
    <source>
        <dbReference type="ARBA" id="ARBA00022692"/>
    </source>
</evidence>
<feature type="transmembrane region" description="Helical" evidence="6">
    <location>
        <begin position="95"/>
        <end position="117"/>
    </location>
</feature>
<keyword evidence="5 6" id="KW-0472">Membrane</keyword>
<keyword evidence="3 6" id="KW-0812">Transmembrane</keyword>
<evidence type="ECO:0000256" key="1">
    <source>
        <dbReference type="ARBA" id="ARBA00004651"/>
    </source>
</evidence>
<evidence type="ECO:0000256" key="6">
    <source>
        <dbReference type="SAM" id="Phobius"/>
    </source>
</evidence>
<dbReference type="GO" id="GO:0005886">
    <property type="term" value="C:plasma membrane"/>
    <property type="evidence" value="ECO:0007669"/>
    <property type="project" value="UniProtKB-SubCell"/>
</dbReference>
<keyword evidence="4 6" id="KW-1133">Transmembrane helix</keyword>
<evidence type="ECO:0000256" key="4">
    <source>
        <dbReference type="ARBA" id="ARBA00022989"/>
    </source>
</evidence>
<organism evidence="8">
    <name type="scientific">marine metagenome</name>
    <dbReference type="NCBI Taxonomy" id="408172"/>
    <lineage>
        <taxon>unclassified sequences</taxon>
        <taxon>metagenomes</taxon>
        <taxon>ecological metagenomes</taxon>
    </lineage>
</organism>
<dbReference type="EMBL" id="UINC01113068">
    <property type="protein sequence ID" value="SVC82441.1"/>
    <property type="molecule type" value="Genomic_DNA"/>
</dbReference>
<feature type="transmembrane region" description="Helical" evidence="6">
    <location>
        <begin position="12"/>
        <end position="32"/>
    </location>
</feature>
<gene>
    <name evidence="8" type="ORF">METZ01_LOCUS335295</name>
</gene>
<dbReference type="InterPro" id="IPR025199">
    <property type="entry name" value="FtsK_4TM"/>
</dbReference>